<dbReference type="SUPFAM" id="SSF57903">
    <property type="entry name" value="FYVE/PHD zinc finger"/>
    <property type="match status" value="1"/>
</dbReference>
<dbReference type="PANTHER" id="PTHR10782">
    <property type="entry name" value="ZINC FINGER MIZ DOMAIN-CONTAINING PROTEIN"/>
    <property type="match status" value="1"/>
</dbReference>
<dbReference type="InterPro" id="IPR001965">
    <property type="entry name" value="Znf_PHD"/>
</dbReference>
<dbReference type="SMART" id="SM00249">
    <property type="entry name" value="PHD"/>
    <property type="match status" value="1"/>
</dbReference>
<organism evidence="5 6">
    <name type="scientific">Datura stramonium</name>
    <name type="common">Jimsonweed</name>
    <name type="synonym">Common thornapple</name>
    <dbReference type="NCBI Taxonomy" id="4076"/>
    <lineage>
        <taxon>Eukaryota</taxon>
        <taxon>Viridiplantae</taxon>
        <taxon>Streptophyta</taxon>
        <taxon>Embryophyta</taxon>
        <taxon>Tracheophyta</taxon>
        <taxon>Spermatophyta</taxon>
        <taxon>Magnoliopsida</taxon>
        <taxon>eudicotyledons</taxon>
        <taxon>Gunneridae</taxon>
        <taxon>Pentapetalae</taxon>
        <taxon>asterids</taxon>
        <taxon>lamiids</taxon>
        <taxon>Solanales</taxon>
        <taxon>Solanaceae</taxon>
        <taxon>Solanoideae</taxon>
        <taxon>Datureae</taxon>
        <taxon>Datura</taxon>
    </lineage>
</organism>
<evidence type="ECO:0000256" key="3">
    <source>
        <dbReference type="ARBA" id="ARBA00022833"/>
    </source>
</evidence>
<dbReference type="CDD" id="cd15570">
    <property type="entry name" value="PHD_Bye1p_SIZ1_like"/>
    <property type="match status" value="1"/>
</dbReference>
<dbReference type="PROSITE" id="PS01359">
    <property type="entry name" value="ZF_PHD_1"/>
    <property type="match status" value="1"/>
</dbReference>
<proteinExistence type="predicted"/>
<feature type="domain" description="SAP" evidence="4">
    <location>
        <begin position="123"/>
        <end position="157"/>
    </location>
</feature>
<dbReference type="Proteomes" id="UP000823775">
    <property type="component" value="Unassembled WGS sequence"/>
</dbReference>
<dbReference type="PANTHER" id="PTHR10782:SF102">
    <property type="entry name" value="E3 SUMO-PROTEIN LIGASE SIZ1"/>
    <property type="match status" value="1"/>
</dbReference>
<evidence type="ECO:0000259" key="4">
    <source>
        <dbReference type="PROSITE" id="PS50800"/>
    </source>
</evidence>
<gene>
    <name evidence="5" type="primary">SIZ1_1</name>
    <name evidence="5" type="ORF">HAX54_010701</name>
</gene>
<dbReference type="SMART" id="SM00513">
    <property type="entry name" value="SAP"/>
    <property type="match status" value="1"/>
</dbReference>
<keyword evidence="5" id="KW-0436">Ligase</keyword>
<evidence type="ECO:0000313" key="5">
    <source>
        <dbReference type="EMBL" id="MCD7470681.1"/>
    </source>
</evidence>
<sequence>MIFLQWCSQWDRACSKTIGPPNVISRYNSRYEPIPLPQGLMTKRSISIRVSSSSRAELLLRYSHCGRDLMAHALTLPFAEKPYVISVSSLNFSAVVTHSVFQPRCIICFVFNMDLLTSCKDKMAHFRIKELKDVLTQLGLSKQGKKQDLVDRILAILSDEQGEQQQVSGMCAKKNSVGKEEVAKLVDGIYRKMQVSGATDLASKSQIVSDSNNVKLKQESEDTYQMILPRKKDTCQMKIRCPCGSSLRTETMIQCEDTRCRTWQHASCVFIPEKPTEGAVPPFLPDNFYCELCRLSRADPFWMTMAHPLYPAKLAITSVPVD</sequence>
<evidence type="ECO:0000313" key="6">
    <source>
        <dbReference type="Proteomes" id="UP000823775"/>
    </source>
</evidence>
<feature type="non-terminal residue" evidence="5">
    <location>
        <position position="322"/>
    </location>
</feature>
<keyword evidence="2" id="KW-0863">Zinc-finger</keyword>
<dbReference type="InterPro" id="IPR003034">
    <property type="entry name" value="SAP_dom"/>
</dbReference>
<dbReference type="Pfam" id="PF02037">
    <property type="entry name" value="SAP"/>
    <property type="match status" value="1"/>
</dbReference>
<accession>A0ABS8TGS3</accession>
<dbReference type="InterPro" id="IPR019786">
    <property type="entry name" value="Zinc_finger_PHD-type_CS"/>
</dbReference>
<dbReference type="InterPro" id="IPR036361">
    <property type="entry name" value="SAP_dom_sf"/>
</dbReference>
<dbReference type="EMBL" id="JACEIK010001597">
    <property type="protein sequence ID" value="MCD7470681.1"/>
    <property type="molecule type" value="Genomic_DNA"/>
</dbReference>
<dbReference type="Gene3D" id="3.30.40.10">
    <property type="entry name" value="Zinc/RING finger domain, C3HC4 (zinc finger)"/>
    <property type="match status" value="1"/>
</dbReference>
<keyword evidence="3" id="KW-0862">Zinc</keyword>
<protein>
    <submittedName>
        <fullName evidence="5">SUMO ligase siz1</fullName>
    </submittedName>
</protein>
<evidence type="ECO:0000256" key="2">
    <source>
        <dbReference type="ARBA" id="ARBA00022771"/>
    </source>
</evidence>
<dbReference type="InterPro" id="IPR019787">
    <property type="entry name" value="Znf_PHD-finger"/>
</dbReference>
<dbReference type="InterPro" id="IPR011011">
    <property type="entry name" value="Znf_FYVE_PHD"/>
</dbReference>
<dbReference type="PROSITE" id="PS50800">
    <property type="entry name" value="SAP"/>
    <property type="match status" value="1"/>
</dbReference>
<dbReference type="GO" id="GO:0016874">
    <property type="term" value="F:ligase activity"/>
    <property type="evidence" value="ECO:0007669"/>
    <property type="project" value="UniProtKB-KW"/>
</dbReference>
<dbReference type="Pfam" id="PF00628">
    <property type="entry name" value="PHD"/>
    <property type="match status" value="1"/>
</dbReference>
<dbReference type="InterPro" id="IPR013083">
    <property type="entry name" value="Znf_RING/FYVE/PHD"/>
</dbReference>
<keyword evidence="1" id="KW-0479">Metal-binding</keyword>
<name>A0ABS8TGS3_DATST</name>
<reference evidence="5 6" key="1">
    <citation type="journal article" date="2021" name="BMC Genomics">
        <title>Datura genome reveals duplications of psychoactive alkaloid biosynthetic genes and high mutation rate following tissue culture.</title>
        <authorList>
            <person name="Rajewski A."/>
            <person name="Carter-House D."/>
            <person name="Stajich J."/>
            <person name="Litt A."/>
        </authorList>
    </citation>
    <scope>NUCLEOTIDE SEQUENCE [LARGE SCALE GENOMIC DNA]</scope>
    <source>
        <strain evidence="5">AR-01</strain>
    </source>
</reference>
<dbReference type="Gene3D" id="1.10.720.30">
    <property type="entry name" value="SAP domain"/>
    <property type="match status" value="1"/>
</dbReference>
<comment type="caution">
    <text evidence="5">The sequence shown here is derived from an EMBL/GenBank/DDBJ whole genome shotgun (WGS) entry which is preliminary data.</text>
</comment>
<evidence type="ECO:0000256" key="1">
    <source>
        <dbReference type="ARBA" id="ARBA00022723"/>
    </source>
</evidence>
<dbReference type="SUPFAM" id="SSF68906">
    <property type="entry name" value="SAP domain"/>
    <property type="match status" value="1"/>
</dbReference>
<keyword evidence="6" id="KW-1185">Reference proteome</keyword>